<dbReference type="AlphaFoldDB" id="A0A9R0ASL9"/>
<reference evidence="2" key="1">
    <citation type="submission" date="2025-08" db="UniProtKB">
        <authorList>
            <consortium name="RefSeq"/>
        </authorList>
    </citation>
    <scope>IDENTIFICATION</scope>
    <source>
        <tissue evidence="2">Muscle</tissue>
    </source>
</reference>
<protein>
    <submittedName>
        <fullName evidence="2">Uncharacterized protein LOC122142761</fullName>
    </submittedName>
</protein>
<gene>
    <name evidence="2" type="primary">LOC122142761</name>
</gene>
<proteinExistence type="predicted"/>
<evidence type="ECO:0000313" key="2">
    <source>
        <dbReference type="RefSeq" id="XP_042609772.1"/>
    </source>
</evidence>
<sequence>MSSSVHRTDVSNTTVLLSPSGTTLSVSGAAGNQITTSVMFSNSTHSKVVTTSTTSSVRTTHLSTKAFTGSAVTGEGFVILHILLQMQYIDAYNNPASMEYQILSRNITIELNRIYREIYGTRFLRCYVIRLWPGSVGVDTELIFKNQTVLPNATSIEESLKTAIAESKVFLGVIPSSITVVEQQYTTSTTSHTQTSQSVPIMQTSSAVAPVLSSMLFMLLLLLWNETL</sequence>
<dbReference type="GeneID" id="122142761"/>
<evidence type="ECO:0000259" key="1">
    <source>
        <dbReference type="PROSITE" id="PS50024"/>
    </source>
</evidence>
<dbReference type="OrthoDB" id="10070537at2759"/>
<dbReference type="Pfam" id="PF01390">
    <property type="entry name" value="SEA"/>
    <property type="match status" value="1"/>
</dbReference>
<dbReference type="RefSeq" id="XP_042609772.1">
    <property type="nucleotide sequence ID" value="XM_042753838.1"/>
</dbReference>
<feature type="domain" description="SEA" evidence="1">
    <location>
        <begin position="72"/>
        <end position="185"/>
    </location>
</feature>
<name>A0A9R0ASL9_CYPCA</name>
<organism evidence="2">
    <name type="scientific">Cyprinus carpio</name>
    <name type="common">Common carp</name>
    <dbReference type="NCBI Taxonomy" id="7962"/>
    <lineage>
        <taxon>Eukaryota</taxon>
        <taxon>Metazoa</taxon>
        <taxon>Chordata</taxon>
        <taxon>Craniata</taxon>
        <taxon>Vertebrata</taxon>
        <taxon>Euteleostomi</taxon>
        <taxon>Actinopterygii</taxon>
        <taxon>Neopterygii</taxon>
        <taxon>Teleostei</taxon>
        <taxon>Ostariophysi</taxon>
        <taxon>Cypriniformes</taxon>
        <taxon>Cyprinidae</taxon>
        <taxon>Cyprininae</taxon>
        <taxon>Cyprinus</taxon>
    </lineage>
</organism>
<dbReference type="PROSITE" id="PS50024">
    <property type="entry name" value="SEA"/>
    <property type="match status" value="1"/>
</dbReference>
<dbReference type="Proteomes" id="UP001155660">
    <property type="component" value="Unplaced"/>
</dbReference>
<dbReference type="InterPro" id="IPR000082">
    <property type="entry name" value="SEA_dom"/>
</dbReference>
<accession>A0A9R0ASL9</accession>
<dbReference type="KEGG" id="ccar:122142761"/>